<keyword evidence="1" id="KW-0479">Metal-binding</keyword>
<organism evidence="4 5">
    <name type="scientific">Brassica campestris</name>
    <name type="common">Field mustard</name>
    <dbReference type="NCBI Taxonomy" id="3711"/>
    <lineage>
        <taxon>Eukaryota</taxon>
        <taxon>Viridiplantae</taxon>
        <taxon>Streptophyta</taxon>
        <taxon>Embryophyta</taxon>
        <taxon>Tracheophyta</taxon>
        <taxon>Spermatophyta</taxon>
        <taxon>Magnoliopsida</taxon>
        <taxon>eudicotyledons</taxon>
        <taxon>Gunneridae</taxon>
        <taxon>Pentapetalae</taxon>
        <taxon>rosids</taxon>
        <taxon>malvids</taxon>
        <taxon>Brassicales</taxon>
        <taxon>Brassicaceae</taxon>
        <taxon>Brassiceae</taxon>
        <taxon>Brassica</taxon>
    </lineage>
</organism>
<dbReference type="InterPro" id="IPR040256">
    <property type="entry name" value="At4g02000-like"/>
</dbReference>
<feature type="region of interest" description="Disordered" evidence="2">
    <location>
        <begin position="74"/>
        <end position="117"/>
    </location>
</feature>
<name>A0A8D9LYG2_BRACM</name>
<sequence length="286" mass="30490">MQPVCVAPETQRKENFKVAKLYVKVDLTSRLPDTIVSGFSNGREVLIDVSYPWLPLKCDNCGKYGHKKEDCRVGAATTNQERPPPKKNDQEPSRRRSKSRPSRSRAVKPQEDETHIVAEGPVTSQDVQCEAEGASIACLASSDNAKIVDSKVELESDGSPVAGAGVDDGLVTPETFAAGTIPCATEESSKASHGVTGDVTIAPSEATMIEPAVCDVAENQEEPAVCNVADNQEEEGEVTKGAENIDMGQSISLGSVEAEGTGLADEVENPFFLVNNRKCGRKVTKA</sequence>
<evidence type="ECO:0000256" key="1">
    <source>
        <dbReference type="PROSITE-ProRule" id="PRU00047"/>
    </source>
</evidence>
<dbReference type="EMBL" id="LS974618">
    <property type="protein sequence ID" value="CAG7891682.1"/>
    <property type="molecule type" value="Genomic_DNA"/>
</dbReference>
<feature type="compositionally biased region" description="Basic and acidic residues" evidence="2">
    <location>
        <begin position="83"/>
        <end position="94"/>
    </location>
</feature>
<accession>A0A8D9LYG2</accession>
<dbReference type="PANTHER" id="PTHR31286">
    <property type="entry name" value="GLYCINE-RICH CELL WALL STRUCTURAL PROTEIN 1.8-LIKE"/>
    <property type="match status" value="1"/>
</dbReference>
<dbReference type="Gramene" id="A02p06340.2_BraZ1">
    <property type="protein sequence ID" value="A02p06340.2_BraZ1.CDS.1"/>
    <property type="gene ID" value="A02g06340.2_BraZ1"/>
</dbReference>
<dbReference type="PANTHER" id="PTHR31286:SF173">
    <property type="entry name" value="DUF4283 DOMAIN-CONTAINING PROTEIN"/>
    <property type="match status" value="1"/>
</dbReference>
<protein>
    <recommendedName>
        <fullName evidence="3">CCHC-type domain-containing protein</fullName>
    </recommendedName>
</protein>
<feature type="compositionally biased region" description="Basic residues" evidence="2">
    <location>
        <begin position="95"/>
        <end position="106"/>
    </location>
</feature>
<dbReference type="GO" id="GO:0003676">
    <property type="term" value="F:nucleic acid binding"/>
    <property type="evidence" value="ECO:0007669"/>
    <property type="project" value="InterPro"/>
</dbReference>
<proteinExistence type="predicted"/>
<feature type="domain" description="CCHC-type" evidence="3">
    <location>
        <begin position="57"/>
        <end position="72"/>
    </location>
</feature>
<dbReference type="InterPro" id="IPR001878">
    <property type="entry name" value="Znf_CCHC"/>
</dbReference>
<dbReference type="PROSITE" id="PS50158">
    <property type="entry name" value="ZF_CCHC"/>
    <property type="match status" value="1"/>
</dbReference>
<evidence type="ECO:0000313" key="4">
    <source>
        <dbReference type="EMBL" id="CAG7891682.1"/>
    </source>
</evidence>
<gene>
    <name evidence="4" type="ORF">BRAPAZ1V2_A02P06340.2</name>
</gene>
<dbReference type="AlphaFoldDB" id="A0A8D9LYG2"/>
<evidence type="ECO:0000259" key="3">
    <source>
        <dbReference type="PROSITE" id="PS50158"/>
    </source>
</evidence>
<evidence type="ECO:0000313" key="5">
    <source>
        <dbReference type="Proteomes" id="UP000694005"/>
    </source>
</evidence>
<reference evidence="4 5" key="1">
    <citation type="submission" date="2021-07" db="EMBL/GenBank/DDBJ databases">
        <authorList>
            <consortium name="Genoscope - CEA"/>
            <person name="William W."/>
        </authorList>
    </citation>
    <scope>NUCLEOTIDE SEQUENCE [LARGE SCALE GENOMIC DNA]</scope>
</reference>
<evidence type="ECO:0000256" key="2">
    <source>
        <dbReference type="SAM" id="MobiDB-lite"/>
    </source>
</evidence>
<keyword evidence="1" id="KW-0862">Zinc</keyword>
<dbReference type="Proteomes" id="UP000694005">
    <property type="component" value="Chromosome A02"/>
</dbReference>
<keyword evidence="1" id="KW-0863">Zinc-finger</keyword>
<dbReference type="GO" id="GO:0008270">
    <property type="term" value="F:zinc ion binding"/>
    <property type="evidence" value="ECO:0007669"/>
    <property type="project" value="UniProtKB-KW"/>
</dbReference>